<evidence type="ECO:0000259" key="5">
    <source>
        <dbReference type="Pfam" id="PF04542"/>
    </source>
</evidence>
<reference evidence="7 8" key="1">
    <citation type="submission" date="2020-12" db="EMBL/GenBank/DDBJ databases">
        <title>YIM B01967 draft genome.</title>
        <authorList>
            <person name="Yan X."/>
        </authorList>
    </citation>
    <scope>NUCLEOTIDE SEQUENCE [LARGE SCALE GENOMIC DNA]</scope>
    <source>
        <strain evidence="7 8">YIM B01967</strain>
    </source>
</reference>
<dbReference type="SUPFAM" id="SSF88659">
    <property type="entry name" value="Sigma3 and sigma4 domains of RNA polymerase sigma factors"/>
    <property type="match status" value="1"/>
</dbReference>
<feature type="domain" description="RNA polymerase sigma factor 70 region 4 type 2" evidence="6">
    <location>
        <begin position="104"/>
        <end position="156"/>
    </location>
</feature>
<dbReference type="SUPFAM" id="SSF88946">
    <property type="entry name" value="Sigma2 domain of RNA polymerase sigma factors"/>
    <property type="match status" value="1"/>
</dbReference>
<comment type="similarity">
    <text evidence="1">Belongs to the sigma-70 factor family. ECF subfamily.</text>
</comment>
<keyword evidence="2" id="KW-0805">Transcription regulation</keyword>
<keyword evidence="3" id="KW-0731">Sigma factor</keyword>
<feature type="domain" description="RNA polymerase sigma-70 region 2" evidence="5">
    <location>
        <begin position="9"/>
        <end position="72"/>
    </location>
</feature>
<evidence type="ECO:0000256" key="4">
    <source>
        <dbReference type="ARBA" id="ARBA00023163"/>
    </source>
</evidence>
<dbReference type="Gene3D" id="1.10.1740.10">
    <property type="match status" value="1"/>
</dbReference>
<dbReference type="InterPro" id="IPR007627">
    <property type="entry name" value="RNA_pol_sigma70_r2"/>
</dbReference>
<dbReference type="Gene3D" id="1.10.10.10">
    <property type="entry name" value="Winged helix-like DNA-binding domain superfamily/Winged helix DNA-binding domain"/>
    <property type="match status" value="1"/>
</dbReference>
<evidence type="ECO:0000256" key="1">
    <source>
        <dbReference type="ARBA" id="ARBA00010641"/>
    </source>
</evidence>
<evidence type="ECO:0000313" key="8">
    <source>
        <dbReference type="Proteomes" id="UP000618943"/>
    </source>
</evidence>
<protein>
    <submittedName>
        <fullName evidence="7">Sigma-70 family RNA polymerase sigma factor</fullName>
    </submittedName>
</protein>
<keyword evidence="4" id="KW-0804">Transcription</keyword>
<evidence type="ECO:0000313" key="7">
    <source>
        <dbReference type="EMBL" id="MBK3493907.1"/>
    </source>
</evidence>
<evidence type="ECO:0000259" key="6">
    <source>
        <dbReference type="Pfam" id="PF08281"/>
    </source>
</evidence>
<dbReference type="InterPro" id="IPR013325">
    <property type="entry name" value="RNA_pol_sigma_r2"/>
</dbReference>
<proteinExistence type="inferred from homology"/>
<dbReference type="NCBIfam" id="TIGR02937">
    <property type="entry name" value="sigma70-ECF"/>
    <property type="match status" value="1"/>
</dbReference>
<dbReference type="Pfam" id="PF08281">
    <property type="entry name" value="Sigma70_r4_2"/>
    <property type="match status" value="1"/>
</dbReference>
<dbReference type="InterPro" id="IPR036388">
    <property type="entry name" value="WH-like_DNA-bd_sf"/>
</dbReference>
<dbReference type="InterPro" id="IPR013324">
    <property type="entry name" value="RNA_pol_sigma_r3/r4-like"/>
</dbReference>
<comment type="caution">
    <text evidence="7">The sequence shown here is derived from an EMBL/GenBank/DDBJ whole genome shotgun (WGS) entry which is preliminary data.</text>
</comment>
<dbReference type="InterPro" id="IPR039425">
    <property type="entry name" value="RNA_pol_sigma-70-like"/>
</dbReference>
<dbReference type="Proteomes" id="UP000618943">
    <property type="component" value="Unassembled WGS sequence"/>
</dbReference>
<dbReference type="InterPro" id="IPR013249">
    <property type="entry name" value="RNA_pol_sigma70_r4_t2"/>
</dbReference>
<organism evidence="7 8">
    <name type="scientific">Viridibacillus soli</name>
    <dbReference type="NCBI Taxonomy" id="2798301"/>
    <lineage>
        <taxon>Bacteria</taxon>
        <taxon>Bacillati</taxon>
        <taxon>Bacillota</taxon>
        <taxon>Bacilli</taxon>
        <taxon>Bacillales</taxon>
        <taxon>Caryophanaceae</taxon>
        <taxon>Viridibacillus</taxon>
    </lineage>
</organism>
<dbReference type="EMBL" id="JAEOAH010000003">
    <property type="protein sequence ID" value="MBK3493907.1"/>
    <property type="molecule type" value="Genomic_DNA"/>
</dbReference>
<dbReference type="Pfam" id="PF04542">
    <property type="entry name" value="Sigma70_r2"/>
    <property type="match status" value="1"/>
</dbReference>
<accession>A0ABS1H3C4</accession>
<evidence type="ECO:0000256" key="3">
    <source>
        <dbReference type="ARBA" id="ARBA00023082"/>
    </source>
</evidence>
<dbReference type="PANTHER" id="PTHR43133:SF60">
    <property type="entry name" value="RNA POLYMERASE SIGMA FACTOR SIGV"/>
    <property type="match status" value="1"/>
</dbReference>
<dbReference type="PANTHER" id="PTHR43133">
    <property type="entry name" value="RNA POLYMERASE ECF-TYPE SIGMA FACTO"/>
    <property type="match status" value="1"/>
</dbReference>
<dbReference type="CDD" id="cd06171">
    <property type="entry name" value="Sigma70_r4"/>
    <property type="match status" value="1"/>
</dbReference>
<name>A0ABS1H3C4_9BACL</name>
<dbReference type="InterPro" id="IPR014284">
    <property type="entry name" value="RNA_pol_sigma-70_dom"/>
</dbReference>
<evidence type="ECO:0000256" key="2">
    <source>
        <dbReference type="ARBA" id="ARBA00023015"/>
    </source>
</evidence>
<dbReference type="RefSeq" id="WP_200747915.1">
    <property type="nucleotide sequence ID" value="NZ_JAEOAH010000003.1"/>
</dbReference>
<keyword evidence="8" id="KW-1185">Reference proteome</keyword>
<sequence length="173" mass="21080">MQHEIEHIIHTYSDYLLRVSYVYVKDEQLAEEIIQDVFLKFYQTQHQYREDASLKTYLVKMTINRCHDYLRSWKNKRFILLEKVQLIGKSHTVEKIYIEKQERMELTNVVLKLPVIYREVILLYYYEDYTTSDIAQLLEISHSTIKSRLQRARKELQKQLTAYDWEVLSHESI</sequence>
<gene>
    <name evidence="7" type="ORF">JFL43_03345</name>
</gene>